<keyword evidence="6" id="KW-1185">Reference proteome</keyword>
<evidence type="ECO:0000313" key="5">
    <source>
        <dbReference type="EMBL" id="CAL5228137.1"/>
    </source>
</evidence>
<protein>
    <submittedName>
        <fullName evidence="5">G11216 protein</fullName>
    </submittedName>
</protein>
<evidence type="ECO:0000313" key="6">
    <source>
        <dbReference type="Proteomes" id="UP001497392"/>
    </source>
</evidence>
<dbReference type="PANTHER" id="PTHR33780">
    <property type="entry name" value="EXPRESSED PROTEIN"/>
    <property type="match status" value="1"/>
</dbReference>
<reference evidence="5 6" key="1">
    <citation type="submission" date="2024-06" db="EMBL/GenBank/DDBJ databases">
        <authorList>
            <person name="Kraege A."/>
            <person name="Thomma B."/>
        </authorList>
    </citation>
    <scope>NUCLEOTIDE SEQUENCE [LARGE SCALE GENOMIC DNA]</scope>
</reference>
<dbReference type="Pfam" id="PF25829">
    <property type="entry name" value="DUF7953"/>
    <property type="match status" value="1"/>
</dbReference>
<organism evidence="5 6">
    <name type="scientific">Coccomyxa viridis</name>
    <dbReference type="NCBI Taxonomy" id="1274662"/>
    <lineage>
        <taxon>Eukaryota</taxon>
        <taxon>Viridiplantae</taxon>
        <taxon>Chlorophyta</taxon>
        <taxon>core chlorophytes</taxon>
        <taxon>Trebouxiophyceae</taxon>
        <taxon>Trebouxiophyceae incertae sedis</taxon>
        <taxon>Coccomyxaceae</taxon>
        <taxon>Coccomyxa</taxon>
    </lineage>
</organism>
<keyword evidence="3" id="KW-0732">Signal</keyword>
<feature type="region of interest" description="Disordered" evidence="1">
    <location>
        <begin position="147"/>
        <end position="175"/>
    </location>
</feature>
<dbReference type="PANTHER" id="PTHR33780:SF3">
    <property type="entry name" value="EXPRESSED PROTEIN"/>
    <property type="match status" value="1"/>
</dbReference>
<keyword evidence="2" id="KW-0472">Membrane</keyword>
<dbReference type="Proteomes" id="UP001497392">
    <property type="component" value="Unassembled WGS sequence"/>
</dbReference>
<feature type="domain" description="DUF7953" evidence="4">
    <location>
        <begin position="26"/>
        <end position="141"/>
    </location>
</feature>
<keyword evidence="2" id="KW-1133">Transmembrane helix</keyword>
<evidence type="ECO:0000256" key="3">
    <source>
        <dbReference type="SAM" id="SignalP"/>
    </source>
</evidence>
<keyword evidence="2" id="KW-0812">Transmembrane</keyword>
<evidence type="ECO:0000256" key="1">
    <source>
        <dbReference type="SAM" id="MobiDB-lite"/>
    </source>
</evidence>
<feature type="compositionally biased region" description="Polar residues" evidence="1">
    <location>
        <begin position="166"/>
        <end position="175"/>
    </location>
</feature>
<evidence type="ECO:0000259" key="4">
    <source>
        <dbReference type="Pfam" id="PF25829"/>
    </source>
</evidence>
<evidence type="ECO:0000256" key="2">
    <source>
        <dbReference type="SAM" id="Phobius"/>
    </source>
</evidence>
<gene>
    <name evidence="5" type="primary">g11216</name>
    <name evidence="5" type="ORF">VP750_LOCUS10043</name>
</gene>
<proteinExistence type="predicted"/>
<feature type="chain" id="PRO_5046925199" evidence="3">
    <location>
        <begin position="24"/>
        <end position="269"/>
    </location>
</feature>
<feature type="transmembrane region" description="Helical" evidence="2">
    <location>
        <begin position="186"/>
        <end position="210"/>
    </location>
</feature>
<sequence>MAVASRSALSIFVLLLTLSSAQGLQVFLTNMTVFIKHRLNFEGDLRVYFQCDGQDRVHLPDITIEGHPYAWPTEDLLLTTITKGSCKTCGFFEDRLLPFVRDDPFGAPFPLCESDFSGPDSRDSLVRWLAETQFDATMYCPDCKVASPPPPPDQVLPQAPQATKEALTSESSRPTQAARWWQRTGAIVGMSVSAALVLGLAAGAVAYSLYKHGQARKEENRAKAFERVFNDPDVDLEEVAAQDAKSAGFLAFGRKAWTRLRDTQVSTDV</sequence>
<name>A0ABP1GA13_9CHLO</name>
<feature type="signal peptide" evidence="3">
    <location>
        <begin position="1"/>
        <end position="23"/>
    </location>
</feature>
<comment type="caution">
    <text evidence="5">The sequence shown here is derived from an EMBL/GenBank/DDBJ whole genome shotgun (WGS) entry which is preliminary data.</text>
</comment>
<dbReference type="InterPro" id="IPR057713">
    <property type="entry name" value="DUF7953"/>
</dbReference>
<dbReference type="EMBL" id="CAXHTA020000018">
    <property type="protein sequence ID" value="CAL5228137.1"/>
    <property type="molecule type" value="Genomic_DNA"/>
</dbReference>
<accession>A0ABP1GA13</accession>